<dbReference type="UniPathway" id="UPA00252"/>
<organism evidence="8 9">
    <name type="scientific">Aporhodopirellula rubra</name>
    <dbReference type="NCBI Taxonomy" id="980271"/>
    <lineage>
        <taxon>Bacteria</taxon>
        <taxon>Pseudomonadati</taxon>
        <taxon>Planctomycetota</taxon>
        <taxon>Planctomycetia</taxon>
        <taxon>Pirellulales</taxon>
        <taxon>Pirellulaceae</taxon>
        <taxon>Aporhodopirellula</taxon>
    </lineage>
</organism>
<evidence type="ECO:0000259" key="7">
    <source>
        <dbReference type="Pfam" id="PF01593"/>
    </source>
</evidence>
<keyword evidence="6" id="KW-0963">Cytoplasm</keyword>
<evidence type="ECO:0000256" key="3">
    <source>
        <dbReference type="ARBA" id="ARBA00022827"/>
    </source>
</evidence>
<gene>
    <name evidence="8" type="ORF">FHS27_005556</name>
</gene>
<dbReference type="Gene3D" id="3.90.660.20">
    <property type="entry name" value="Protoporphyrinogen oxidase, mitochondrial, domain 2"/>
    <property type="match status" value="1"/>
</dbReference>
<keyword evidence="4 6" id="KW-0560">Oxidoreductase</keyword>
<dbReference type="GO" id="GO:0005737">
    <property type="term" value="C:cytoplasm"/>
    <property type="evidence" value="ECO:0007669"/>
    <property type="project" value="UniProtKB-SubCell"/>
</dbReference>
<dbReference type="NCBIfam" id="TIGR00562">
    <property type="entry name" value="proto_IX_ox"/>
    <property type="match status" value="1"/>
</dbReference>
<dbReference type="EMBL" id="JACHXU010000026">
    <property type="protein sequence ID" value="MBB3209716.1"/>
    <property type="molecule type" value="Genomic_DNA"/>
</dbReference>
<evidence type="ECO:0000256" key="6">
    <source>
        <dbReference type="RuleBase" id="RU364052"/>
    </source>
</evidence>
<name>A0A7W5E3U9_9BACT</name>
<keyword evidence="5 6" id="KW-0350">Heme biosynthesis</keyword>
<evidence type="ECO:0000313" key="8">
    <source>
        <dbReference type="EMBL" id="MBB3209716.1"/>
    </source>
</evidence>
<comment type="cofactor">
    <cofactor evidence="1 6">
        <name>FAD</name>
        <dbReference type="ChEBI" id="CHEBI:57692"/>
    </cofactor>
</comment>
<protein>
    <recommendedName>
        <fullName evidence="6">Coproporphyrinogen III oxidase</fullName>
        <ecNumber evidence="6">1.3.3.15</ecNumber>
    </recommendedName>
</protein>
<dbReference type="InterPro" id="IPR036188">
    <property type="entry name" value="FAD/NAD-bd_sf"/>
</dbReference>
<evidence type="ECO:0000256" key="4">
    <source>
        <dbReference type="ARBA" id="ARBA00023002"/>
    </source>
</evidence>
<comment type="catalytic activity">
    <reaction evidence="6">
        <text>coproporphyrinogen III + 3 O2 = coproporphyrin III + 3 H2O2</text>
        <dbReference type="Rhea" id="RHEA:43436"/>
        <dbReference type="ChEBI" id="CHEBI:15379"/>
        <dbReference type="ChEBI" id="CHEBI:16240"/>
        <dbReference type="ChEBI" id="CHEBI:57309"/>
        <dbReference type="ChEBI" id="CHEBI:131725"/>
        <dbReference type="EC" id="1.3.3.15"/>
    </reaction>
</comment>
<keyword evidence="2 6" id="KW-0285">Flavoprotein</keyword>
<dbReference type="PANTHER" id="PTHR42923">
    <property type="entry name" value="PROTOPORPHYRINOGEN OXIDASE"/>
    <property type="match status" value="1"/>
</dbReference>
<reference evidence="8 9" key="1">
    <citation type="submission" date="2020-08" db="EMBL/GenBank/DDBJ databases">
        <title>Genomic Encyclopedia of Type Strains, Phase III (KMG-III): the genomes of soil and plant-associated and newly described type strains.</title>
        <authorList>
            <person name="Whitman W."/>
        </authorList>
    </citation>
    <scope>NUCLEOTIDE SEQUENCE [LARGE SCALE GENOMIC DNA]</scope>
    <source>
        <strain evidence="8 9">CECT 8075</strain>
    </source>
</reference>
<evidence type="ECO:0000256" key="1">
    <source>
        <dbReference type="ARBA" id="ARBA00001974"/>
    </source>
</evidence>
<dbReference type="GO" id="GO:0006783">
    <property type="term" value="P:heme biosynthetic process"/>
    <property type="evidence" value="ECO:0007669"/>
    <property type="project" value="UniProtKB-UniRule"/>
</dbReference>
<dbReference type="Proteomes" id="UP000536179">
    <property type="component" value="Unassembled WGS sequence"/>
</dbReference>
<dbReference type="Pfam" id="PF01593">
    <property type="entry name" value="Amino_oxidase"/>
    <property type="match status" value="1"/>
</dbReference>
<comment type="subcellular location">
    <subcellularLocation>
        <location evidence="6">Cytoplasm</location>
    </subcellularLocation>
</comment>
<dbReference type="PRINTS" id="PR00419">
    <property type="entry name" value="ADXRDTASE"/>
</dbReference>
<accession>A0A7W5E3U9</accession>
<evidence type="ECO:0000313" key="9">
    <source>
        <dbReference type="Proteomes" id="UP000536179"/>
    </source>
</evidence>
<dbReference type="AlphaFoldDB" id="A0A7W5E3U9"/>
<evidence type="ECO:0000256" key="5">
    <source>
        <dbReference type="ARBA" id="ARBA00023133"/>
    </source>
</evidence>
<dbReference type="InterPro" id="IPR050464">
    <property type="entry name" value="Zeta_carotene_desat/Oxidored"/>
</dbReference>
<evidence type="ECO:0000256" key="2">
    <source>
        <dbReference type="ARBA" id="ARBA00022630"/>
    </source>
</evidence>
<keyword evidence="3 6" id="KW-0274">FAD</keyword>
<dbReference type="Gene3D" id="1.10.3110.10">
    <property type="entry name" value="protoporphyrinogen ix oxidase, domain 3"/>
    <property type="match status" value="1"/>
</dbReference>
<dbReference type="GO" id="GO:0004729">
    <property type="term" value="F:oxygen-dependent protoporphyrinogen oxidase activity"/>
    <property type="evidence" value="ECO:0007669"/>
    <property type="project" value="UniProtKB-UniRule"/>
</dbReference>
<comment type="pathway">
    <text evidence="6">Porphyrin-containing compound metabolism; protoheme biosynthesis.</text>
</comment>
<dbReference type="RefSeq" id="WP_184308547.1">
    <property type="nucleotide sequence ID" value="NZ_JACHXU010000026.1"/>
</dbReference>
<dbReference type="InterPro" id="IPR002937">
    <property type="entry name" value="Amino_oxidase"/>
</dbReference>
<comment type="function">
    <text evidence="6">Involved in coproporphyrin-dependent heme b biosynthesis. Catalyzes the oxidation of coproporphyrinogen III to coproporphyrin III.</text>
</comment>
<dbReference type="SUPFAM" id="SSF51905">
    <property type="entry name" value="FAD/NAD(P)-binding domain"/>
    <property type="match status" value="1"/>
</dbReference>
<feature type="domain" description="Amine oxidase" evidence="7">
    <location>
        <begin position="12"/>
        <end position="465"/>
    </location>
</feature>
<dbReference type="Gene3D" id="3.50.50.60">
    <property type="entry name" value="FAD/NAD(P)-binding domain"/>
    <property type="match status" value="1"/>
</dbReference>
<dbReference type="InterPro" id="IPR004572">
    <property type="entry name" value="Protoporphyrinogen_oxidase"/>
</dbReference>
<keyword evidence="9" id="KW-1185">Reference proteome</keyword>
<proteinExistence type="inferred from homology"/>
<dbReference type="PANTHER" id="PTHR42923:SF3">
    <property type="entry name" value="PROTOPORPHYRINOGEN OXIDASE"/>
    <property type="match status" value="1"/>
</dbReference>
<dbReference type="EC" id="1.3.3.15" evidence="6"/>
<dbReference type="SUPFAM" id="SSF54373">
    <property type="entry name" value="FAD-linked reductases, C-terminal domain"/>
    <property type="match status" value="1"/>
</dbReference>
<comment type="caution">
    <text evidence="8">The sequence shown here is derived from an EMBL/GenBank/DDBJ whole genome shotgun (WGS) entry which is preliminary data.</text>
</comment>
<sequence>MRRRVAIVGGGVSGLAAAHQLIKQDPTLDVQLYEAGPRVGGVIQTVRKDGFLIEGAADNFITSIPGGIELCEDLGLADDLIGTNPDGRGADVLSNGRLEPIPSGFMVMAPSRIWPLLSTRILSPWGKLRSGLEVFVPRKKVTEDESLKSFVCRRFGKELFERLVQPLVGGIYTADPNRLSVAATMPRFLEMEREHGSLIRGMLAGRKASGKRAEKAGGARYSQFMSLRGGMSKLINALHDSLPEGSVHLNAAIGSIHRRGQRWRLRMKDPSVGSVDADAVIVAAPAGHASSMLTHVDAAIAEDLGGIEYASCAVVSLAFRRDQIGHPLGSFGFVVPQIEDHLILSCSFSSEKYEGRAPEGTVLMRVFIGGACQGGLLRLPDKELLELARWEVAKLLDVSGEPLMQHITRQTHAMPQYHVGHRARVERIDERLQNYPSLALAGNALNGVGVPGCIDSGQKAARRILEAIDATDDSKSLSDELSVC</sequence>
<comment type="similarity">
    <text evidence="6">Belongs to the protoporphyrinogen/coproporphyrinogen oxidase family. Coproporphyrinogen III oxidase subfamily.</text>
</comment>